<dbReference type="RefSeq" id="WP_065308677.1">
    <property type="nucleotide sequence ID" value="NZ_LOCQ01000057.1"/>
</dbReference>
<dbReference type="OrthoDB" id="197187at2"/>
<name>A0A1A7C084_9BURK</name>
<sequence length="84" mass="8519">MKHQGRGVIRLGDKTDHGGKVSSASSGTTVMGVAAALAGDMTVCPKCKGSFPIQPNGAGARHQGRAYAYDGDKTACGARLITSL</sequence>
<organism evidence="2 3">
    <name type="scientific">Janthinobacterium psychrotolerans</name>
    <dbReference type="NCBI Taxonomy" id="1747903"/>
    <lineage>
        <taxon>Bacteria</taxon>
        <taxon>Pseudomonadati</taxon>
        <taxon>Pseudomonadota</taxon>
        <taxon>Betaproteobacteria</taxon>
        <taxon>Burkholderiales</taxon>
        <taxon>Oxalobacteraceae</taxon>
        <taxon>Janthinobacterium</taxon>
    </lineage>
</organism>
<feature type="region of interest" description="Disordered" evidence="1">
    <location>
        <begin position="1"/>
        <end position="26"/>
    </location>
</feature>
<evidence type="ECO:0000313" key="2">
    <source>
        <dbReference type="EMBL" id="OBV38414.1"/>
    </source>
</evidence>
<dbReference type="Gene3D" id="2.60.200.60">
    <property type="match status" value="1"/>
</dbReference>
<accession>A0A1A7C084</accession>
<gene>
    <name evidence="2" type="ORF">ASR47_100610</name>
</gene>
<evidence type="ECO:0000256" key="1">
    <source>
        <dbReference type="SAM" id="MobiDB-lite"/>
    </source>
</evidence>
<dbReference type="Pfam" id="PF05488">
    <property type="entry name" value="PAAR_motif"/>
    <property type="match status" value="1"/>
</dbReference>
<evidence type="ECO:0000313" key="3">
    <source>
        <dbReference type="Proteomes" id="UP000092713"/>
    </source>
</evidence>
<dbReference type="EMBL" id="LOCQ01000057">
    <property type="protein sequence ID" value="OBV38414.1"/>
    <property type="molecule type" value="Genomic_DNA"/>
</dbReference>
<dbReference type="AlphaFoldDB" id="A0A1A7C084"/>
<reference evidence="2 3" key="1">
    <citation type="submission" date="2016-04" db="EMBL/GenBank/DDBJ databases">
        <title>Draft genome sequence of Janthinobacterium psychrotolerans sp. nov., isolated from freshwater sediments in Denmark.</title>
        <authorList>
            <person name="Gong X."/>
            <person name="Skrivergaard S."/>
            <person name="Korsgaard B.S."/>
            <person name="Schreiber L."/>
            <person name="Marshall I.P."/>
            <person name="Finster K."/>
            <person name="Schramm A."/>
        </authorList>
    </citation>
    <scope>NUCLEOTIDE SEQUENCE [LARGE SCALE GENOMIC DNA]</scope>
    <source>
        <strain evidence="2 3">S3-2</strain>
    </source>
</reference>
<dbReference type="PATRIC" id="fig|1747903.4.peg.1962"/>
<comment type="caution">
    <text evidence="2">The sequence shown here is derived from an EMBL/GenBank/DDBJ whole genome shotgun (WGS) entry which is preliminary data.</text>
</comment>
<proteinExistence type="predicted"/>
<keyword evidence="3" id="KW-1185">Reference proteome</keyword>
<dbReference type="CDD" id="cd14744">
    <property type="entry name" value="PAAR_CT_2"/>
    <property type="match status" value="1"/>
</dbReference>
<dbReference type="STRING" id="1747903.ASR47_100610"/>
<dbReference type="InterPro" id="IPR008727">
    <property type="entry name" value="PAAR_motif"/>
</dbReference>
<dbReference type="Proteomes" id="UP000092713">
    <property type="component" value="Unassembled WGS sequence"/>
</dbReference>
<protein>
    <submittedName>
        <fullName evidence="2">Zn-binding Pro-Ala-Ala-Arg (PAAR) domain-containing protein, involved in TypeVI secretion</fullName>
    </submittedName>
</protein>